<dbReference type="Pfam" id="PF00486">
    <property type="entry name" value="Trans_reg_C"/>
    <property type="match status" value="1"/>
</dbReference>
<dbReference type="RefSeq" id="WP_184112491.1">
    <property type="nucleotide sequence ID" value="NZ_JACHNY010000002.1"/>
</dbReference>
<comment type="caution">
    <text evidence="6">The sequence shown here is derived from an EMBL/GenBank/DDBJ whole genome shotgun (WGS) entry which is preliminary data.</text>
</comment>
<dbReference type="PROSITE" id="PS51755">
    <property type="entry name" value="OMPR_PHOB"/>
    <property type="match status" value="1"/>
</dbReference>
<evidence type="ECO:0000313" key="6">
    <source>
        <dbReference type="EMBL" id="MBB4617010.1"/>
    </source>
</evidence>
<dbReference type="GO" id="GO:0032993">
    <property type="term" value="C:protein-DNA complex"/>
    <property type="evidence" value="ECO:0007669"/>
    <property type="project" value="TreeGrafter"/>
</dbReference>
<dbReference type="InterPro" id="IPR039420">
    <property type="entry name" value="WalR-like"/>
</dbReference>
<dbReference type="InterPro" id="IPR036388">
    <property type="entry name" value="WH-like_DNA-bd_sf"/>
</dbReference>
<dbReference type="GO" id="GO:0005829">
    <property type="term" value="C:cytosol"/>
    <property type="evidence" value="ECO:0007669"/>
    <property type="project" value="TreeGrafter"/>
</dbReference>
<dbReference type="Pfam" id="PF00072">
    <property type="entry name" value="Response_reg"/>
    <property type="match status" value="1"/>
</dbReference>
<feature type="DNA-binding region" description="OmpR/PhoB-type" evidence="3">
    <location>
        <begin position="125"/>
        <end position="224"/>
    </location>
</feature>
<sequence>MPATILVVDDDQPIRRLLRNTLERAGYRVVEARNGREALDLFRGEMPGAVLLDLGLPDRDGLELVPLLRRSGEAAVLVVSARDATDQKVAALDLGAADYVTKPFDSEELLARLRVALRHRDPVAAKLVRCGAVTIDLDRRIVTRDGAEVHLTRKEYDVLALLAHHAGRVVMHDRILAAAWRGEEEARIEYLRIVVRNLRQKLEAPGPVGSLIANELGVGYRLLAEG</sequence>
<feature type="modified residue" description="4-aspartylphosphate" evidence="2">
    <location>
        <position position="53"/>
    </location>
</feature>
<evidence type="ECO:0000313" key="7">
    <source>
        <dbReference type="Proteomes" id="UP000574769"/>
    </source>
</evidence>
<organism evidence="6 7">
    <name type="scientific">Sphingomonas abaci</name>
    <dbReference type="NCBI Taxonomy" id="237611"/>
    <lineage>
        <taxon>Bacteria</taxon>
        <taxon>Pseudomonadati</taxon>
        <taxon>Pseudomonadota</taxon>
        <taxon>Alphaproteobacteria</taxon>
        <taxon>Sphingomonadales</taxon>
        <taxon>Sphingomonadaceae</taxon>
        <taxon>Sphingomonas</taxon>
    </lineage>
</organism>
<keyword evidence="7" id="KW-1185">Reference proteome</keyword>
<gene>
    <name evidence="6" type="ORF">GGQ96_001130</name>
</gene>
<dbReference type="EMBL" id="JACHNY010000002">
    <property type="protein sequence ID" value="MBB4617010.1"/>
    <property type="molecule type" value="Genomic_DNA"/>
</dbReference>
<dbReference type="InterPro" id="IPR011006">
    <property type="entry name" value="CheY-like_superfamily"/>
</dbReference>
<evidence type="ECO:0000256" key="3">
    <source>
        <dbReference type="PROSITE-ProRule" id="PRU01091"/>
    </source>
</evidence>
<evidence type="ECO:0000259" key="4">
    <source>
        <dbReference type="PROSITE" id="PS50110"/>
    </source>
</evidence>
<evidence type="ECO:0000259" key="5">
    <source>
        <dbReference type="PROSITE" id="PS51755"/>
    </source>
</evidence>
<dbReference type="Proteomes" id="UP000574769">
    <property type="component" value="Unassembled WGS sequence"/>
</dbReference>
<evidence type="ECO:0000256" key="2">
    <source>
        <dbReference type="PROSITE-ProRule" id="PRU00169"/>
    </source>
</evidence>
<dbReference type="CDD" id="cd00383">
    <property type="entry name" value="trans_reg_C"/>
    <property type="match status" value="1"/>
</dbReference>
<feature type="domain" description="Response regulatory" evidence="4">
    <location>
        <begin position="4"/>
        <end position="117"/>
    </location>
</feature>
<dbReference type="AlphaFoldDB" id="A0A7W7AIV5"/>
<dbReference type="SMART" id="SM00448">
    <property type="entry name" value="REC"/>
    <property type="match status" value="1"/>
</dbReference>
<keyword evidence="2" id="KW-0597">Phosphoprotein</keyword>
<dbReference type="PANTHER" id="PTHR48111:SF50">
    <property type="entry name" value="KDP OPERON TRANSCRIPTIONAL REGULATORY PROTEIN KDPE"/>
    <property type="match status" value="1"/>
</dbReference>
<accession>A0A7W7AIV5</accession>
<feature type="domain" description="OmpR/PhoB-type" evidence="5">
    <location>
        <begin position="125"/>
        <end position="224"/>
    </location>
</feature>
<dbReference type="InterPro" id="IPR001789">
    <property type="entry name" value="Sig_transdc_resp-reg_receiver"/>
</dbReference>
<dbReference type="PANTHER" id="PTHR48111">
    <property type="entry name" value="REGULATOR OF RPOS"/>
    <property type="match status" value="1"/>
</dbReference>
<keyword evidence="1 3" id="KW-0238">DNA-binding</keyword>
<dbReference type="SUPFAM" id="SSF52172">
    <property type="entry name" value="CheY-like"/>
    <property type="match status" value="1"/>
</dbReference>
<dbReference type="InterPro" id="IPR001867">
    <property type="entry name" value="OmpR/PhoB-type_DNA-bd"/>
</dbReference>
<protein>
    <submittedName>
        <fullName evidence="6">Two-component system KDP operon response regulator KdpE</fullName>
    </submittedName>
</protein>
<dbReference type="Gene3D" id="1.10.10.10">
    <property type="entry name" value="Winged helix-like DNA-binding domain superfamily/Winged helix DNA-binding domain"/>
    <property type="match status" value="1"/>
</dbReference>
<dbReference type="GO" id="GO:0006355">
    <property type="term" value="P:regulation of DNA-templated transcription"/>
    <property type="evidence" value="ECO:0007669"/>
    <property type="project" value="InterPro"/>
</dbReference>
<evidence type="ECO:0000256" key="1">
    <source>
        <dbReference type="ARBA" id="ARBA00023125"/>
    </source>
</evidence>
<name>A0A7W7AIV5_9SPHN</name>
<proteinExistence type="predicted"/>
<dbReference type="SMART" id="SM00862">
    <property type="entry name" value="Trans_reg_C"/>
    <property type="match status" value="1"/>
</dbReference>
<dbReference type="Gene3D" id="3.40.50.2300">
    <property type="match status" value="1"/>
</dbReference>
<dbReference type="GO" id="GO:0000156">
    <property type="term" value="F:phosphorelay response regulator activity"/>
    <property type="evidence" value="ECO:0007669"/>
    <property type="project" value="TreeGrafter"/>
</dbReference>
<reference evidence="6 7" key="1">
    <citation type="submission" date="2020-08" db="EMBL/GenBank/DDBJ databases">
        <title>Genomic Encyclopedia of Type Strains, Phase IV (KMG-IV): sequencing the most valuable type-strain genomes for metagenomic binning, comparative biology and taxonomic classification.</title>
        <authorList>
            <person name="Goeker M."/>
        </authorList>
    </citation>
    <scope>NUCLEOTIDE SEQUENCE [LARGE SCALE GENOMIC DNA]</scope>
    <source>
        <strain evidence="6 7">DSM 15867</strain>
    </source>
</reference>
<dbReference type="GO" id="GO:0000976">
    <property type="term" value="F:transcription cis-regulatory region binding"/>
    <property type="evidence" value="ECO:0007669"/>
    <property type="project" value="TreeGrafter"/>
</dbReference>
<dbReference type="PROSITE" id="PS50110">
    <property type="entry name" value="RESPONSE_REGULATORY"/>
    <property type="match status" value="1"/>
</dbReference>